<keyword evidence="4" id="KW-1185">Reference proteome</keyword>
<feature type="transmembrane region" description="Helical" evidence="1">
    <location>
        <begin position="204"/>
        <end position="223"/>
    </location>
</feature>
<dbReference type="Pfam" id="PF01757">
    <property type="entry name" value="Acyl_transf_3"/>
    <property type="match status" value="1"/>
</dbReference>
<dbReference type="InterPro" id="IPR002656">
    <property type="entry name" value="Acyl_transf_3_dom"/>
</dbReference>
<keyword evidence="3" id="KW-0808">Transferase</keyword>
<dbReference type="RefSeq" id="WP_050156338.1">
    <property type="nucleotide sequence ID" value="NZ_CPXJ01000028.1"/>
</dbReference>
<accession>A0ABP1Y468</accession>
<dbReference type="InterPro" id="IPR050879">
    <property type="entry name" value="Acyltransferase_3"/>
</dbReference>
<comment type="caution">
    <text evidence="3">The sequence shown here is derived from an EMBL/GenBank/DDBJ whole genome shotgun (WGS) entry which is preliminary data.</text>
</comment>
<dbReference type="Proteomes" id="UP000041601">
    <property type="component" value="Unassembled WGS sequence"/>
</dbReference>
<keyword evidence="1" id="KW-1133">Transmembrane helix</keyword>
<evidence type="ECO:0000313" key="4">
    <source>
        <dbReference type="Proteomes" id="UP000041601"/>
    </source>
</evidence>
<feature type="transmembrane region" description="Helical" evidence="1">
    <location>
        <begin position="269"/>
        <end position="290"/>
    </location>
</feature>
<gene>
    <name evidence="3" type="ORF">ERS137959_02492</name>
</gene>
<feature type="transmembrane region" description="Helical" evidence="1">
    <location>
        <begin position="39"/>
        <end position="60"/>
    </location>
</feature>
<dbReference type="EMBL" id="CPXJ01000028">
    <property type="protein sequence ID" value="CND89459.1"/>
    <property type="molecule type" value="Genomic_DNA"/>
</dbReference>
<evidence type="ECO:0000256" key="1">
    <source>
        <dbReference type="SAM" id="Phobius"/>
    </source>
</evidence>
<feature type="transmembrane region" description="Helical" evidence="1">
    <location>
        <begin position="80"/>
        <end position="96"/>
    </location>
</feature>
<name>A0ABP1Y468_YEREN</name>
<dbReference type="PANTHER" id="PTHR23028">
    <property type="entry name" value="ACETYLTRANSFERASE"/>
    <property type="match status" value="1"/>
</dbReference>
<organism evidence="3 4">
    <name type="scientific">Yersinia enterocolitica</name>
    <dbReference type="NCBI Taxonomy" id="630"/>
    <lineage>
        <taxon>Bacteria</taxon>
        <taxon>Pseudomonadati</taxon>
        <taxon>Pseudomonadota</taxon>
        <taxon>Gammaproteobacteria</taxon>
        <taxon>Enterobacterales</taxon>
        <taxon>Yersiniaceae</taxon>
        <taxon>Yersinia</taxon>
    </lineage>
</organism>
<dbReference type="PANTHER" id="PTHR23028:SF53">
    <property type="entry name" value="ACYL_TRANSF_3 DOMAIN-CONTAINING PROTEIN"/>
    <property type="match status" value="1"/>
</dbReference>
<evidence type="ECO:0000259" key="2">
    <source>
        <dbReference type="Pfam" id="PF01757"/>
    </source>
</evidence>
<keyword evidence="1" id="KW-0472">Membrane</keyword>
<dbReference type="GO" id="GO:0016746">
    <property type="term" value="F:acyltransferase activity"/>
    <property type="evidence" value="ECO:0007669"/>
    <property type="project" value="UniProtKB-KW"/>
</dbReference>
<feature type="transmembrane region" description="Helical" evidence="1">
    <location>
        <begin position="12"/>
        <end position="33"/>
    </location>
</feature>
<feature type="domain" description="Acyltransferase 3" evidence="2">
    <location>
        <begin position="9"/>
        <end position="352"/>
    </location>
</feature>
<reference evidence="3 4" key="1">
    <citation type="submission" date="2015-03" db="EMBL/GenBank/DDBJ databases">
        <authorList>
            <consortium name="Pathogen Informatics"/>
            <person name="Murphy D."/>
        </authorList>
    </citation>
    <scope>NUCLEOTIDE SEQUENCE [LARGE SCALE GENOMIC DNA]</scope>
    <source>
        <strain evidence="3 4">IP05342</strain>
    </source>
</reference>
<evidence type="ECO:0000313" key="3">
    <source>
        <dbReference type="EMBL" id="CND89459.1"/>
    </source>
</evidence>
<keyword evidence="1" id="KW-0812">Transmembrane</keyword>
<feature type="transmembrane region" description="Helical" evidence="1">
    <location>
        <begin position="129"/>
        <end position="154"/>
    </location>
</feature>
<proteinExistence type="predicted"/>
<sequence>MNSVTKLDALTTLRFFAAAMIVIGHVHPLFGSLGVAKNFALAQGVSFFFVLSGFILAYNYKTLQDGKSVKRFLVARFARIWPLHIATLSIWIYLFYPNFINDLISSTQAAFKLFLHIMLLQSWSFTEPWIVSFNGAAWSISTEAFFYVVFAFIFINPKNRFPIILTLSIISLITLIFIATRYSLSTAPGTTGFTVFSVLYTNPIMRVFEFLFGVCCAKLFFKYKDYFGNVKSKTWLFIEITSISIAIYSLYLAARPSLIAETLGNGASYYFHTSGIWYSWGGLILTFALSNGPISKLLSLRPLVFLGEISFALYLVHPSIYAQANYYGIYVKGIENIGVTDVMLFWLVCILSASLLHIIIEKPCRKLIMNWWDGKSPYKLSYKTLIDNKQP</sequence>
<feature type="transmembrane region" description="Helical" evidence="1">
    <location>
        <begin position="302"/>
        <end position="322"/>
    </location>
</feature>
<protein>
    <submittedName>
        <fullName evidence="3">Acyltransferase family protein</fullName>
    </submittedName>
</protein>
<feature type="transmembrane region" description="Helical" evidence="1">
    <location>
        <begin position="235"/>
        <end position="254"/>
    </location>
</feature>
<keyword evidence="3" id="KW-0012">Acyltransferase</keyword>
<feature type="transmembrane region" description="Helical" evidence="1">
    <location>
        <begin position="161"/>
        <end position="184"/>
    </location>
</feature>
<feature type="transmembrane region" description="Helical" evidence="1">
    <location>
        <begin position="342"/>
        <end position="360"/>
    </location>
</feature>